<reference evidence="3 4" key="1">
    <citation type="submission" date="2023-03" db="EMBL/GenBank/DDBJ databases">
        <title>Isolation and description of six Streptomyces strains from soil environments, able to metabolize different microbial glucans.</title>
        <authorList>
            <person name="Widen T."/>
            <person name="Larsbrink J."/>
        </authorList>
    </citation>
    <scope>NUCLEOTIDE SEQUENCE [LARGE SCALE GENOMIC DNA]</scope>
    <source>
        <strain evidence="3 4">Alt3</strain>
    </source>
</reference>
<evidence type="ECO:0000256" key="2">
    <source>
        <dbReference type="SAM" id="Phobius"/>
    </source>
</evidence>
<feature type="transmembrane region" description="Helical" evidence="2">
    <location>
        <begin position="37"/>
        <end position="54"/>
    </location>
</feature>
<keyword evidence="2" id="KW-1133">Transmembrane helix</keyword>
<feature type="transmembrane region" description="Helical" evidence="2">
    <location>
        <begin position="119"/>
        <end position="141"/>
    </location>
</feature>
<feature type="transmembrane region" description="Helical" evidence="2">
    <location>
        <begin position="89"/>
        <end position="107"/>
    </location>
</feature>
<proteinExistence type="predicted"/>
<keyword evidence="2" id="KW-0472">Membrane</keyword>
<keyword evidence="4" id="KW-1185">Reference proteome</keyword>
<accession>A0ABY9JD74</accession>
<organism evidence="3 4">
    <name type="scientific">Streptomyces glycanivorans</name>
    <dbReference type="NCBI Taxonomy" id="3033808"/>
    <lineage>
        <taxon>Bacteria</taxon>
        <taxon>Bacillati</taxon>
        <taxon>Actinomycetota</taxon>
        <taxon>Actinomycetes</taxon>
        <taxon>Kitasatosporales</taxon>
        <taxon>Streptomycetaceae</taxon>
        <taxon>Streptomyces</taxon>
    </lineage>
</organism>
<dbReference type="RefSeq" id="WP_147959346.1">
    <property type="nucleotide sequence ID" value="NZ_CP120983.1"/>
</dbReference>
<evidence type="ECO:0000256" key="1">
    <source>
        <dbReference type="SAM" id="MobiDB-lite"/>
    </source>
</evidence>
<keyword evidence="2" id="KW-0812">Transmembrane</keyword>
<dbReference type="InterPro" id="IPR046095">
    <property type="entry name" value="DUF6113"/>
</dbReference>
<dbReference type="Pfam" id="PF19608">
    <property type="entry name" value="DUF6113"/>
    <property type="match status" value="1"/>
</dbReference>
<dbReference type="Proteomes" id="UP001224433">
    <property type="component" value="Chromosome"/>
</dbReference>
<evidence type="ECO:0000313" key="3">
    <source>
        <dbReference type="EMBL" id="WLQ64364.1"/>
    </source>
</evidence>
<evidence type="ECO:0000313" key="4">
    <source>
        <dbReference type="Proteomes" id="UP001224433"/>
    </source>
</evidence>
<sequence length="153" mass="15645">MSNRQRQRASSRSPRTNAPPRVPEPSGLAAPPNPRRIPLYAGLAVLGAAVGLAGTLVQAALFPGGLLLALAASAGLFHGGRVLTRTQLGALVPAVGWFIAVIVLLGGRPEGDYVFGEEIGLALFMLGGMAVAVICATMSRLPYSANDTGRSGS</sequence>
<feature type="region of interest" description="Disordered" evidence="1">
    <location>
        <begin position="1"/>
        <end position="30"/>
    </location>
</feature>
<gene>
    <name evidence="3" type="ORF">P8A20_12515</name>
</gene>
<name>A0ABY9JD74_9ACTN</name>
<protein>
    <submittedName>
        <fullName evidence="3">DUF6113 family protein</fullName>
    </submittedName>
</protein>
<dbReference type="EMBL" id="CP120983">
    <property type="protein sequence ID" value="WLQ64364.1"/>
    <property type="molecule type" value="Genomic_DNA"/>
</dbReference>